<dbReference type="InterPro" id="IPR050546">
    <property type="entry name" value="Glycosyl_Hydrlase_16"/>
</dbReference>
<dbReference type="InterPro" id="IPR013320">
    <property type="entry name" value="ConA-like_dom_sf"/>
</dbReference>
<organism evidence="3 4">
    <name type="scientific">Roseicella aerolata</name>
    <dbReference type="NCBI Taxonomy" id="2883479"/>
    <lineage>
        <taxon>Bacteria</taxon>
        <taxon>Pseudomonadati</taxon>
        <taxon>Pseudomonadota</taxon>
        <taxon>Alphaproteobacteria</taxon>
        <taxon>Acetobacterales</taxon>
        <taxon>Roseomonadaceae</taxon>
        <taxon>Roseicella</taxon>
    </lineage>
</organism>
<evidence type="ECO:0000313" key="3">
    <source>
        <dbReference type="EMBL" id="MCB4822210.1"/>
    </source>
</evidence>
<dbReference type="PROSITE" id="PS51762">
    <property type="entry name" value="GH16_2"/>
    <property type="match status" value="1"/>
</dbReference>
<evidence type="ECO:0000259" key="2">
    <source>
        <dbReference type="PROSITE" id="PS51762"/>
    </source>
</evidence>
<dbReference type="Pfam" id="PF00722">
    <property type="entry name" value="Glyco_hydro_16"/>
    <property type="match status" value="1"/>
</dbReference>
<protein>
    <submittedName>
        <fullName evidence="3">Family 16 glycosylhydrolase</fullName>
    </submittedName>
</protein>
<dbReference type="GO" id="GO:0004553">
    <property type="term" value="F:hydrolase activity, hydrolyzing O-glycosyl compounds"/>
    <property type="evidence" value="ECO:0007669"/>
    <property type="project" value="InterPro"/>
</dbReference>
<evidence type="ECO:0000256" key="1">
    <source>
        <dbReference type="ARBA" id="ARBA00006865"/>
    </source>
</evidence>
<comment type="similarity">
    <text evidence="1">Belongs to the glycosyl hydrolase 16 family.</text>
</comment>
<dbReference type="SUPFAM" id="SSF49899">
    <property type="entry name" value="Concanavalin A-like lectins/glucanases"/>
    <property type="match status" value="1"/>
</dbReference>
<evidence type="ECO:0000313" key="4">
    <source>
        <dbReference type="Proteomes" id="UP001139311"/>
    </source>
</evidence>
<dbReference type="PANTHER" id="PTHR10963">
    <property type="entry name" value="GLYCOSYL HYDROLASE-RELATED"/>
    <property type="match status" value="1"/>
</dbReference>
<reference evidence="3" key="1">
    <citation type="submission" date="2021-10" db="EMBL/GenBank/DDBJ databases">
        <title>Roseicella aerolatum sp. nov., isolated from aerosols of e-waste dismantling site.</title>
        <authorList>
            <person name="Qin T."/>
        </authorList>
    </citation>
    <scope>NUCLEOTIDE SEQUENCE</scope>
    <source>
        <strain evidence="3">GB24</strain>
    </source>
</reference>
<dbReference type="Proteomes" id="UP001139311">
    <property type="component" value="Unassembled WGS sequence"/>
</dbReference>
<name>A0A9X1ICA9_9PROT</name>
<dbReference type="EMBL" id="JAJAQI010000013">
    <property type="protein sequence ID" value="MCB4822210.1"/>
    <property type="molecule type" value="Genomic_DNA"/>
</dbReference>
<dbReference type="RefSeq" id="WP_226608138.1">
    <property type="nucleotide sequence ID" value="NZ_JAJAQI010000013.1"/>
</dbReference>
<dbReference type="PANTHER" id="PTHR10963:SF60">
    <property type="entry name" value="GRAM-NEGATIVE BACTERIA-BINDING PROTEIN 1-RELATED"/>
    <property type="match status" value="1"/>
</dbReference>
<dbReference type="InterPro" id="IPR000757">
    <property type="entry name" value="Beta-glucanase-like"/>
</dbReference>
<gene>
    <name evidence="3" type="ORF">LHA35_10750</name>
</gene>
<feature type="domain" description="GH16" evidence="2">
    <location>
        <begin position="1"/>
        <end position="189"/>
    </location>
</feature>
<dbReference type="AlphaFoldDB" id="A0A9X1ICA9"/>
<comment type="caution">
    <text evidence="3">The sequence shown here is derived from an EMBL/GenBank/DDBJ whole genome shotgun (WGS) entry which is preliminary data.</text>
</comment>
<sequence>MSKAFFESFDNGIGALNHTWGNGIDTSVKGQVTIRGNSGIMEQPWGKAAGHGYGTYSVKAKMSADVQGPAALLWPGDDRWPGPEYDIVEVIHGKAYGTVHWNNNGKDAYTTRTFDGVDETKVHTYTLDWKPGKIAYYVDGKWMGEVNHNIGKDHANGGINSVFSIMNRDFESKHAFITVYEVSYKPHGGSRLDAEVVEEGSWSSLEAPTANRDYDFA</sequence>
<accession>A0A9X1ICA9</accession>
<dbReference type="GO" id="GO:0005975">
    <property type="term" value="P:carbohydrate metabolic process"/>
    <property type="evidence" value="ECO:0007669"/>
    <property type="project" value="InterPro"/>
</dbReference>
<keyword evidence="4" id="KW-1185">Reference proteome</keyword>
<proteinExistence type="inferred from homology"/>
<dbReference type="Gene3D" id="2.60.120.200">
    <property type="match status" value="1"/>
</dbReference>